<evidence type="ECO:0000313" key="2">
    <source>
        <dbReference type="Proteomes" id="UP000198656"/>
    </source>
</evidence>
<dbReference type="AlphaFoldDB" id="A0A1G7SE28"/>
<keyword evidence="2" id="KW-1185">Reference proteome</keyword>
<dbReference type="STRING" id="1121419.SAMN05443529_101364"/>
<dbReference type="Proteomes" id="UP000198656">
    <property type="component" value="Unassembled WGS sequence"/>
</dbReference>
<proteinExistence type="predicted"/>
<dbReference type="RefSeq" id="WP_092329076.1">
    <property type="nucleotide sequence ID" value="NZ_FNCP01000001.1"/>
</dbReference>
<sequence>MSVSYFTSVRKIPCLRADGQLLAERVHLELEYLMNIANAWQGWEYSSRETWIPNEEVRNFETTGI</sequence>
<name>A0A1G7SE28_9FIRM</name>
<gene>
    <name evidence="1" type="ORF">SAMN05443529_101364</name>
</gene>
<dbReference type="EMBL" id="FNCP01000001">
    <property type="protein sequence ID" value="SDG21142.1"/>
    <property type="molecule type" value="Genomic_DNA"/>
</dbReference>
<protein>
    <submittedName>
        <fullName evidence="1">Uncharacterized protein</fullName>
    </submittedName>
</protein>
<evidence type="ECO:0000313" key="1">
    <source>
        <dbReference type="EMBL" id="SDG21142.1"/>
    </source>
</evidence>
<reference evidence="2" key="1">
    <citation type="submission" date="2016-10" db="EMBL/GenBank/DDBJ databases">
        <authorList>
            <person name="Varghese N."/>
            <person name="Submissions S."/>
        </authorList>
    </citation>
    <scope>NUCLEOTIDE SEQUENCE [LARGE SCALE GENOMIC DNA]</scope>
    <source>
        <strain evidence="2">DSM 8344</strain>
    </source>
</reference>
<accession>A0A1G7SE28</accession>
<organism evidence="1 2">
    <name type="scientific">Desulfosporosinus hippei DSM 8344</name>
    <dbReference type="NCBI Taxonomy" id="1121419"/>
    <lineage>
        <taxon>Bacteria</taxon>
        <taxon>Bacillati</taxon>
        <taxon>Bacillota</taxon>
        <taxon>Clostridia</taxon>
        <taxon>Eubacteriales</taxon>
        <taxon>Desulfitobacteriaceae</taxon>
        <taxon>Desulfosporosinus</taxon>
    </lineage>
</organism>